<feature type="binding site" evidence="9">
    <location>
        <position position="93"/>
    </location>
    <ligand>
        <name>substrate</name>
    </ligand>
</feature>
<dbReference type="OrthoDB" id="680339at2759"/>
<comment type="cofactor">
    <cofactor evidence="1 12">
        <name>Mn(2+)</name>
        <dbReference type="ChEBI" id="CHEBI:29035"/>
    </cofactor>
</comment>
<evidence type="ECO:0000256" key="8">
    <source>
        <dbReference type="PIRSR" id="PIRSR639383-1"/>
    </source>
</evidence>
<evidence type="ECO:0000256" key="11">
    <source>
        <dbReference type="PROSITE-ProRule" id="PRU00464"/>
    </source>
</evidence>
<dbReference type="InterPro" id="IPR036265">
    <property type="entry name" value="HIT-like_sf"/>
</dbReference>
<evidence type="ECO:0000256" key="9">
    <source>
        <dbReference type="PIRSR" id="PIRSR639383-2"/>
    </source>
</evidence>
<evidence type="ECO:0000256" key="12">
    <source>
        <dbReference type="RuleBase" id="RU366076"/>
    </source>
</evidence>
<evidence type="ECO:0000256" key="3">
    <source>
        <dbReference type="ARBA" id="ARBA00014605"/>
    </source>
</evidence>
<feature type="binding site" evidence="9">
    <location>
        <position position="108"/>
    </location>
    <ligand>
        <name>substrate</name>
    </ligand>
</feature>
<evidence type="ECO:0000256" key="4">
    <source>
        <dbReference type="ARBA" id="ARBA00022741"/>
    </source>
</evidence>
<dbReference type="AlphaFoldDB" id="A0A061B568"/>
<accession>A0A061B568</accession>
<feature type="binding site" evidence="9">
    <location>
        <position position="37"/>
    </location>
    <ligand>
        <name>substrate</name>
    </ligand>
</feature>
<dbReference type="InterPro" id="IPR039383">
    <property type="entry name" value="FHIT"/>
</dbReference>
<dbReference type="VEuPathDB" id="FungiDB:BON22_1426"/>
<dbReference type="CDD" id="cd01275">
    <property type="entry name" value="FHIT"/>
    <property type="match status" value="1"/>
</dbReference>
<comment type="function">
    <text evidence="6">Cleaves A-5'-PPP-5'A to yield AMP and ADP. Can cleave all dinucleoside polyphosphates, provided the phosphate chain contains at least 3 phosphates and that 1 of the 2 bases composing the nucleotide is a purine. Is most effective on dinucleoside triphosphates. Negatively regulates intracellular dinucleoside polyphosphate levels, which elevate following heat shock.</text>
</comment>
<dbReference type="PROSITE" id="PS00892">
    <property type="entry name" value="HIT_1"/>
    <property type="match status" value="1"/>
</dbReference>
<dbReference type="FunFam" id="3.30.428.10:FF:000011">
    <property type="entry name" value="Fragile histidine triad"/>
    <property type="match status" value="1"/>
</dbReference>
<organism evidence="14">
    <name type="scientific">Cyberlindnera fabianii</name>
    <name type="common">Yeast</name>
    <name type="synonym">Hansenula fabianii</name>
    <dbReference type="NCBI Taxonomy" id="36022"/>
    <lineage>
        <taxon>Eukaryota</taxon>
        <taxon>Fungi</taxon>
        <taxon>Dikarya</taxon>
        <taxon>Ascomycota</taxon>
        <taxon>Saccharomycotina</taxon>
        <taxon>Saccharomycetes</taxon>
        <taxon>Phaffomycetales</taxon>
        <taxon>Phaffomycetaceae</taxon>
        <taxon>Cyberlindnera</taxon>
    </lineage>
</organism>
<keyword evidence="4 12" id="KW-0547">Nucleotide-binding</keyword>
<feature type="active site" description="Tele-AMP-histidine intermediate" evidence="8">
    <location>
        <position position="106"/>
    </location>
</feature>
<feature type="site" description="Important for induction of apoptosis" evidence="10">
    <location>
        <position position="123"/>
    </location>
</feature>
<dbReference type="GO" id="GO:0000166">
    <property type="term" value="F:nucleotide binding"/>
    <property type="evidence" value="ECO:0007669"/>
    <property type="project" value="UniProtKB-KW"/>
</dbReference>
<evidence type="ECO:0000256" key="7">
    <source>
        <dbReference type="ARBA" id="ARBA00047780"/>
    </source>
</evidence>
<sequence>MTLRLTGVLRTCFHISLLCYQSANTAKKSKYTYALVNLKPIVPGHVLIVPLRHVQRLKELTPEENVDYMSCIQQVHQFIEKVYKADSLNIAIQDGPEAGQSVPHLHTHVIPRHKENNMGDKIYELLDSEEFDIDKALKDFYIRKTAKKQTNYTVKPDADRFPRTAEVMKKEAEWLRSEYEKFSGEKLDF</sequence>
<dbReference type="GO" id="GO:0047710">
    <property type="term" value="F:bis(5'-adenosyl)-triphosphatase activity"/>
    <property type="evidence" value="ECO:0007669"/>
    <property type="project" value="UniProtKB-UniRule"/>
</dbReference>
<dbReference type="InterPro" id="IPR019808">
    <property type="entry name" value="Histidine_triad_CS"/>
</dbReference>
<dbReference type="PANTHER" id="PTHR46243">
    <property type="entry name" value="BIS(5'-ADENOSYL)-TRIPHOSPHATASE"/>
    <property type="match status" value="1"/>
</dbReference>
<dbReference type="EMBL" id="LK052901">
    <property type="protein sequence ID" value="CDR44969.1"/>
    <property type="molecule type" value="Genomic_DNA"/>
</dbReference>
<dbReference type="EC" id="3.6.1.29" evidence="2 12"/>
<evidence type="ECO:0000256" key="1">
    <source>
        <dbReference type="ARBA" id="ARBA00001936"/>
    </source>
</evidence>
<gene>
    <name evidence="14" type="ORF">CYFA0S_16e00606g</name>
</gene>
<proteinExistence type="predicted"/>
<comment type="catalytic activity">
    <reaction evidence="7 12">
        <text>P(1),P(3)-bis(5'-adenosyl) triphosphate + H2O = AMP + ADP + 2 H(+)</text>
        <dbReference type="Rhea" id="RHEA:13893"/>
        <dbReference type="ChEBI" id="CHEBI:15377"/>
        <dbReference type="ChEBI" id="CHEBI:15378"/>
        <dbReference type="ChEBI" id="CHEBI:58529"/>
        <dbReference type="ChEBI" id="CHEBI:456215"/>
        <dbReference type="ChEBI" id="CHEBI:456216"/>
        <dbReference type="EC" id="3.6.1.29"/>
    </reaction>
</comment>
<protein>
    <recommendedName>
        <fullName evidence="3 12">Bis(5'-adenosyl)-triphosphatase</fullName>
        <ecNumber evidence="2 12">3.6.1.29</ecNumber>
    </recommendedName>
</protein>
<feature type="binding site" evidence="9">
    <location>
        <begin position="99"/>
        <end position="102"/>
    </location>
    <ligand>
        <name>substrate</name>
    </ligand>
</feature>
<dbReference type="SUPFAM" id="SSF54197">
    <property type="entry name" value="HIT-like"/>
    <property type="match status" value="1"/>
</dbReference>
<dbReference type="PhylomeDB" id="A0A061B568"/>
<dbReference type="PROSITE" id="PS51084">
    <property type="entry name" value="HIT_2"/>
    <property type="match status" value="1"/>
</dbReference>
<feature type="domain" description="HIT" evidence="13">
    <location>
        <begin position="12"/>
        <end position="123"/>
    </location>
</feature>
<dbReference type="InterPro" id="IPR011146">
    <property type="entry name" value="HIT-like"/>
</dbReference>
<dbReference type="Gene3D" id="3.30.428.10">
    <property type="entry name" value="HIT-like"/>
    <property type="match status" value="1"/>
</dbReference>
<dbReference type="Pfam" id="PF01230">
    <property type="entry name" value="HIT"/>
    <property type="match status" value="1"/>
</dbReference>
<feature type="short sequence motif" description="Histidine triad motif" evidence="11">
    <location>
        <begin position="104"/>
        <end position="108"/>
    </location>
</feature>
<dbReference type="PANTHER" id="PTHR46243:SF1">
    <property type="entry name" value="BIS(5'-ADENOSYL)-TRIPHOSPHATASE"/>
    <property type="match status" value="1"/>
</dbReference>
<evidence type="ECO:0000256" key="10">
    <source>
        <dbReference type="PIRSR" id="PIRSR639383-3"/>
    </source>
</evidence>
<keyword evidence="5 12" id="KW-0378">Hydrolase</keyword>
<evidence type="ECO:0000256" key="2">
    <source>
        <dbReference type="ARBA" id="ARBA00012377"/>
    </source>
</evidence>
<evidence type="ECO:0000256" key="5">
    <source>
        <dbReference type="ARBA" id="ARBA00022801"/>
    </source>
</evidence>
<reference evidence="14" key="1">
    <citation type="journal article" date="2014" name="Genome Announc.">
        <title>Genome sequence of the yeast Cyberlindnera fabianii (Hansenula fabianii).</title>
        <authorList>
            <person name="Freel K.C."/>
            <person name="Sarilar V."/>
            <person name="Neuveglise C."/>
            <person name="Devillers H."/>
            <person name="Friedrich A."/>
            <person name="Schacherer J."/>
        </authorList>
    </citation>
    <scope>NUCLEOTIDE SEQUENCE</scope>
    <source>
        <strain evidence="14">YJS4271</strain>
    </source>
</reference>
<evidence type="ECO:0000259" key="13">
    <source>
        <dbReference type="PROSITE" id="PS51084"/>
    </source>
</evidence>
<evidence type="ECO:0000256" key="6">
    <source>
        <dbReference type="ARBA" id="ARBA00025241"/>
    </source>
</evidence>
<evidence type="ECO:0000313" key="14">
    <source>
        <dbReference type="EMBL" id="CDR44969.1"/>
    </source>
</evidence>
<dbReference type="InterPro" id="IPR051884">
    <property type="entry name" value="Bis(5'-adenosyl)-TPase_reg"/>
</dbReference>
<name>A0A061B568_CYBFA</name>